<dbReference type="Proteomes" id="UP000483379">
    <property type="component" value="Unassembled WGS sequence"/>
</dbReference>
<name>A0A6M0K2E1_9GAMM</name>
<dbReference type="EMBL" id="JAAIJQ010000067">
    <property type="protein sequence ID" value="NEV63918.1"/>
    <property type="molecule type" value="Genomic_DNA"/>
</dbReference>
<dbReference type="AlphaFoldDB" id="A0A6M0K2E1"/>
<evidence type="ECO:0000313" key="2">
    <source>
        <dbReference type="Proteomes" id="UP000483379"/>
    </source>
</evidence>
<sequence length="87" mass="9737">MKKALYMHNDRHSRPWLEDFARALMQRGTDARLLLEADFDGWGHADVSDGPSRLEARIRSLFTGFAGATFTNPALNGSFLARGGRWG</sequence>
<organism evidence="1 2">
    <name type="scientific">Thiorhodococcus minor</name>
    <dbReference type="NCBI Taxonomy" id="57489"/>
    <lineage>
        <taxon>Bacteria</taxon>
        <taxon>Pseudomonadati</taxon>
        <taxon>Pseudomonadota</taxon>
        <taxon>Gammaproteobacteria</taxon>
        <taxon>Chromatiales</taxon>
        <taxon>Chromatiaceae</taxon>
        <taxon>Thiorhodococcus</taxon>
    </lineage>
</organism>
<proteinExistence type="predicted"/>
<reference evidence="1 2" key="1">
    <citation type="submission" date="2020-02" db="EMBL/GenBank/DDBJ databases">
        <title>Genome sequences of Thiorhodococcus mannitoliphagus and Thiorhodococcus minor, purple sulfur photosynthetic bacteria in the gammaproteobacterial family, Chromatiaceae.</title>
        <authorList>
            <person name="Aviles F.A."/>
            <person name="Meyer T.E."/>
            <person name="Kyndt J.A."/>
        </authorList>
    </citation>
    <scope>NUCLEOTIDE SEQUENCE [LARGE SCALE GENOMIC DNA]</scope>
    <source>
        <strain evidence="1 2">DSM 11518</strain>
    </source>
</reference>
<keyword evidence="2" id="KW-1185">Reference proteome</keyword>
<accession>A0A6M0K2E1</accession>
<protein>
    <submittedName>
        <fullName evidence="1">Uncharacterized protein</fullName>
    </submittedName>
</protein>
<evidence type="ECO:0000313" key="1">
    <source>
        <dbReference type="EMBL" id="NEV63918.1"/>
    </source>
</evidence>
<gene>
    <name evidence="1" type="ORF">G3446_18840</name>
</gene>
<comment type="caution">
    <text evidence="1">The sequence shown here is derived from an EMBL/GenBank/DDBJ whole genome shotgun (WGS) entry which is preliminary data.</text>
</comment>
<dbReference type="RefSeq" id="WP_164454380.1">
    <property type="nucleotide sequence ID" value="NZ_JAAIJQ010000067.1"/>
</dbReference>